<feature type="domain" description="Knr4/Smi1-like" evidence="1">
    <location>
        <begin position="53"/>
        <end position="172"/>
    </location>
</feature>
<accession>A0ABQ6YJP3</accession>
<dbReference type="InterPro" id="IPR037883">
    <property type="entry name" value="Knr4/Smi1-like_sf"/>
</dbReference>
<evidence type="ECO:0000313" key="3">
    <source>
        <dbReference type="Proteomes" id="UP000798951"/>
    </source>
</evidence>
<dbReference type="Gene3D" id="3.40.1580.10">
    <property type="entry name" value="SMI1/KNR4-like"/>
    <property type="match status" value="1"/>
</dbReference>
<evidence type="ECO:0000313" key="2">
    <source>
        <dbReference type="EMBL" id="KAF0845998.1"/>
    </source>
</evidence>
<dbReference type="Pfam" id="PF09346">
    <property type="entry name" value="SMI1_KNR4"/>
    <property type="match status" value="1"/>
</dbReference>
<proteinExistence type="predicted"/>
<dbReference type="EMBL" id="VMSD01000006">
    <property type="protein sequence ID" value="KAF0845998.1"/>
    <property type="molecule type" value="Genomic_DNA"/>
</dbReference>
<evidence type="ECO:0000259" key="1">
    <source>
        <dbReference type="SMART" id="SM00860"/>
    </source>
</evidence>
<organism evidence="2 3">
    <name type="scientific">Nocardia caishijiensis</name>
    <dbReference type="NCBI Taxonomy" id="184756"/>
    <lineage>
        <taxon>Bacteria</taxon>
        <taxon>Bacillati</taxon>
        <taxon>Actinomycetota</taxon>
        <taxon>Actinomycetes</taxon>
        <taxon>Mycobacteriales</taxon>
        <taxon>Nocardiaceae</taxon>
        <taxon>Nocardia</taxon>
    </lineage>
</organism>
<dbReference type="SUPFAM" id="SSF160631">
    <property type="entry name" value="SMI1/KNR4-like"/>
    <property type="match status" value="1"/>
</dbReference>
<sequence>MMWLMSGAIDAETVVEEWKSRLIALAERPEYVFVDTPQELIDRHRARLVTFEGCTDAELEAVESRIGGRFPAVFRQYLLQMGEACGDLFRGSETGGIRSFDQLRDDAREIVDDVGGRWALPSDAAVVLTHQGYTFDYVRAVGGFDGPVLRWTDGKPHEETRIAATFARYVDGQLRLCERNNRAARERGGYSLVLFPGGGGRRIYPARNPGDRSQRA</sequence>
<protein>
    <submittedName>
        <fullName evidence="2">SMI1/KNR4 family protein SUKH-1</fullName>
    </submittedName>
</protein>
<reference evidence="2 3" key="1">
    <citation type="submission" date="2019-07" db="EMBL/GenBank/DDBJ databases">
        <title>Genomic Encyclopedia of Type Strains, Phase IV (KMG-IV): sequencing the most valuable type-strain genomes for metagenomic binning, comparative biology and taxonomic classification.</title>
        <authorList>
            <person name="Goeker M."/>
        </authorList>
    </citation>
    <scope>NUCLEOTIDE SEQUENCE [LARGE SCALE GENOMIC DNA]</scope>
    <source>
        <strain evidence="2 3">DSM 44831</strain>
    </source>
</reference>
<comment type="caution">
    <text evidence="2">The sequence shown here is derived from an EMBL/GenBank/DDBJ whole genome shotgun (WGS) entry which is preliminary data.</text>
</comment>
<gene>
    <name evidence="2" type="ORF">FNL39_106393</name>
</gene>
<dbReference type="Proteomes" id="UP000798951">
    <property type="component" value="Unassembled WGS sequence"/>
</dbReference>
<dbReference type="InterPro" id="IPR018958">
    <property type="entry name" value="Knr4/Smi1-like_dom"/>
</dbReference>
<name>A0ABQ6YJP3_9NOCA</name>
<dbReference type="SMART" id="SM00860">
    <property type="entry name" value="SMI1_KNR4"/>
    <property type="match status" value="1"/>
</dbReference>
<keyword evidence="3" id="KW-1185">Reference proteome</keyword>